<sequence length="88" mass="10048">MSIKATFNYNEKKYAVGESRFWIYNEKDESLIFPIAELFIDVIRDPSSDQIVKVIIILPGGDTLTFTETLGLTEFIDSVQEEQAKAKK</sequence>
<gene>
    <name evidence="1" type="ORF">A7312_03295</name>
</gene>
<proteinExistence type="predicted"/>
<organism evidence="1 2">
    <name type="scientific">Paenibacillus polymyxa</name>
    <name type="common">Bacillus polymyxa</name>
    <dbReference type="NCBI Taxonomy" id="1406"/>
    <lineage>
        <taxon>Bacteria</taxon>
        <taxon>Bacillati</taxon>
        <taxon>Bacillota</taxon>
        <taxon>Bacilli</taxon>
        <taxon>Bacillales</taxon>
        <taxon>Paenibacillaceae</taxon>
        <taxon>Paenibacillus</taxon>
    </lineage>
</organism>
<dbReference type="EMBL" id="LYND01000129">
    <property type="protein sequence ID" value="ODA08450.1"/>
    <property type="molecule type" value="Genomic_DNA"/>
</dbReference>
<name>A0ABX2ZAH9_PAEPO</name>
<dbReference type="RefSeq" id="WP_068939726.1">
    <property type="nucleotide sequence ID" value="NZ_LYND01000129.1"/>
</dbReference>
<protein>
    <submittedName>
        <fullName evidence="1">Uncharacterized protein</fullName>
    </submittedName>
</protein>
<keyword evidence="2" id="KW-1185">Reference proteome</keyword>
<accession>A0ABX2ZAH9</accession>
<dbReference type="Proteomes" id="UP000094974">
    <property type="component" value="Unassembled WGS sequence"/>
</dbReference>
<evidence type="ECO:0000313" key="1">
    <source>
        <dbReference type="EMBL" id="ODA08450.1"/>
    </source>
</evidence>
<reference evidence="2" key="1">
    <citation type="submission" date="2016-05" db="EMBL/GenBank/DDBJ databases">
        <title>Whole genome shotgun sequencing of cultured foodborne pathogen.</title>
        <authorList>
            <person name="Zheng J."/>
            <person name="Timme R."/>
            <person name="Allard M."/>
            <person name="Strain E."/>
            <person name="Luo Y."/>
            <person name="Brown E."/>
        </authorList>
    </citation>
    <scope>NUCLEOTIDE SEQUENCE [LARGE SCALE GENOMIC DNA]</scope>
    <source>
        <strain evidence="2">CFSAN034343</strain>
    </source>
</reference>
<evidence type="ECO:0000313" key="2">
    <source>
        <dbReference type="Proteomes" id="UP000094974"/>
    </source>
</evidence>
<comment type="caution">
    <text evidence="1">The sequence shown here is derived from an EMBL/GenBank/DDBJ whole genome shotgun (WGS) entry which is preliminary data.</text>
</comment>